<evidence type="ECO:0000313" key="6">
    <source>
        <dbReference type="EMBL" id="CDZ87141.1"/>
    </source>
</evidence>
<evidence type="ECO:0000256" key="2">
    <source>
        <dbReference type="ARBA" id="ARBA00022598"/>
    </source>
</evidence>
<keyword evidence="2 6" id="KW-0436">Ligase</keyword>
<dbReference type="PROSITE" id="PS00455">
    <property type="entry name" value="AMP_BINDING"/>
    <property type="match status" value="1"/>
</dbReference>
<dbReference type="SUPFAM" id="SSF56801">
    <property type="entry name" value="Acetyl-CoA synthetase-like"/>
    <property type="match status" value="1"/>
</dbReference>
<dbReference type="Gene3D" id="3.30.300.30">
    <property type="match status" value="1"/>
</dbReference>
<name>A0A098BHF2_9NOCA</name>
<feature type="domain" description="AMP-binding enzyme C-terminal" evidence="5">
    <location>
        <begin position="444"/>
        <end position="518"/>
    </location>
</feature>
<evidence type="ECO:0000256" key="3">
    <source>
        <dbReference type="SAM" id="MobiDB-lite"/>
    </source>
</evidence>
<organism evidence="6 7">
    <name type="scientific">Rhodococcus ruber</name>
    <dbReference type="NCBI Taxonomy" id="1830"/>
    <lineage>
        <taxon>Bacteria</taxon>
        <taxon>Bacillati</taxon>
        <taxon>Actinomycetota</taxon>
        <taxon>Actinomycetes</taxon>
        <taxon>Mycobacteriales</taxon>
        <taxon>Nocardiaceae</taxon>
        <taxon>Rhodococcus</taxon>
    </lineage>
</organism>
<dbReference type="Pfam" id="PF13193">
    <property type="entry name" value="AMP-binding_C"/>
    <property type="match status" value="1"/>
</dbReference>
<dbReference type="InterPro" id="IPR050237">
    <property type="entry name" value="ATP-dep_AMP-bd_enzyme"/>
</dbReference>
<evidence type="ECO:0000259" key="4">
    <source>
        <dbReference type="Pfam" id="PF00501"/>
    </source>
</evidence>
<dbReference type="Gene3D" id="3.40.50.12780">
    <property type="entry name" value="N-terminal domain of ligase-like"/>
    <property type="match status" value="1"/>
</dbReference>
<dbReference type="InterPro" id="IPR000873">
    <property type="entry name" value="AMP-dep_synth/lig_dom"/>
</dbReference>
<accession>A0A098BHF2</accession>
<dbReference type="InterPro" id="IPR020845">
    <property type="entry name" value="AMP-binding_CS"/>
</dbReference>
<dbReference type="PANTHER" id="PTHR43767:SF11">
    <property type="entry name" value="MEDIUM-CHAIN-FATTY-ACID--COA LIGASE"/>
    <property type="match status" value="1"/>
</dbReference>
<dbReference type="InterPro" id="IPR045851">
    <property type="entry name" value="AMP-bd_C_sf"/>
</dbReference>
<dbReference type="FunFam" id="3.30.300.30:FF:000008">
    <property type="entry name" value="2,3-dihydroxybenzoate-AMP ligase"/>
    <property type="match status" value="1"/>
</dbReference>
<evidence type="ECO:0000259" key="5">
    <source>
        <dbReference type="Pfam" id="PF13193"/>
    </source>
</evidence>
<dbReference type="GO" id="GO:0004467">
    <property type="term" value="F:long-chain fatty acid-CoA ligase activity"/>
    <property type="evidence" value="ECO:0007669"/>
    <property type="project" value="UniProtKB-EC"/>
</dbReference>
<dbReference type="Proteomes" id="UP000042997">
    <property type="component" value="Unassembled WGS sequence"/>
</dbReference>
<comment type="similarity">
    <text evidence="1">Belongs to the ATP-dependent AMP-binding enzyme family.</text>
</comment>
<dbReference type="InterPro" id="IPR025110">
    <property type="entry name" value="AMP-bd_C"/>
</dbReference>
<sequence>MLSTMQTSPLLVREILLHGQRIYGNSTVVTYEPDSCRRTTFDEVAHRAERLASGLTEIGVSPGDRVATLLWNTQEHLECYLAIPSMGAVLHTLNLRLTPEQLAFVINHAQDKVVIADRTTLPLLARVFDQLTTVEHVIVVGDTDTNELPDDRNFRYEDLLTLTRTPFVWPDLDESQAAAMCYTSGTTGDPKGVVYSHRSTYLHSLASAAGNVFGVNEHDIVLPVVPMFHANAWGLAYTSWLSGSDLLLPGRYLQAEHLARMIESERPTLAGAVPTIWNDLLGYARTHSTDLSSLRLVACGGSAVPRSLIEGYESDFGVRIIQAWGMTETSPLAAVALPPKGSAPEDEMYWRSKTGRVTAGVEARLIDDSGNEVPWDGKSIGEIQVRGPWITGAYYGVDATDKFADGWLRTGDVAHIDPRGYIQITDRTKDVIKSGGEWISSVDLENALMGHPEVFEAAVIAVPDAKWEERPLACVVRNPGSTIGPDELRTFLDSQVAKWWIPERWAFLETVPKTSVGKFDKKALRALYARGDIEQHISTDAAQLTRDSPIADGDRSLPQGTLG</sequence>
<dbReference type="InterPro" id="IPR042099">
    <property type="entry name" value="ANL_N_sf"/>
</dbReference>
<dbReference type="Pfam" id="PF00501">
    <property type="entry name" value="AMP-binding"/>
    <property type="match status" value="1"/>
</dbReference>
<evidence type="ECO:0000313" key="7">
    <source>
        <dbReference type="Proteomes" id="UP000042997"/>
    </source>
</evidence>
<evidence type="ECO:0000256" key="1">
    <source>
        <dbReference type="ARBA" id="ARBA00006432"/>
    </source>
</evidence>
<proteinExistence type="inferred from homology"/>
<dbReference type="NCBIfam" id="NF004837">
    <property type="entry name" value="PRK06187.1"/>
    <property type="match status" value="1"/>
</dbReference>
<dbReference type="AlphaFoldDB" id="A0A098BHF2"/>
<dbReference type="PANTHER" id="PTHR43767">
    <property type="entry name" value="LONG-CHAIN-FATTY-ACID--COA LIGASE"/>
    <property type="match status" value="1"/>
</dbReference>
<gene>
    <name evidence="6" type="ORF">RHRU231_210067</name>
</gene>
<dbReference type="EC" id="6.2.1.3" evidence="6"/>
<feature type="domain" description="AMP-dependent synthetase/ligase" evidence="4">
    <location>
        <begin position="24"/>
        <end position="395"/>
    </location>
</feature>
<dbReference type="EMBL" id="CCSD01000030">
    <property type="protein sequence ID" value="CDZ87141.1"/>
    <property type="molecule type" value="Genomic_DNA"/>
</dbReference>
<feature type="region of interest" description="Disordered" evidence="3">
    <location>
        <begin position="540"/>
        <end position="563"/>
    </location>
</feature>
<reference evidence="6 7" key="1">
    <citation type="journal article" date="2014" name="Genome Announc.">
        <title>Draft Genome Sequence of Propane- and Butane-Oxidizing Actinobacterium Rhodococcus ruber IEGM 231.</title>
        <authorList>
            <person name="Ivshina I.B."/>
            <person name="Kuyukina M.S."/>
            <person name="Krivoruchko A.V."/>
            <person name="Barbe V."/>
            <person name="Fischer C."/>
        </authorList>
    </citation>
    <scope>NUCLEOTIDE SEQUENCE [LARGE SCALE GENOMIC DNA]</scope>
</reference>
<dbReference type="CDD" id="cd12119">
    <property type="entry name" value="ttLC_FACS_AlkK_like"/>
    <property type="match status" value="1"/>
</dbReference>
<protein>
    <submittedName>
        <fullName evidence="6">Long-chain-fatty-acid--CoA ligase</fullName>
        <ecNumber evidence="6">6.2.1.3</ecNumber>
    </submittedName>
</protein>